<proteinExistence type="predicted"/>
<evidence type="ECO:0000313" key="3">
    <source>
        <dbReference type="EMBL" id="KAK2863245.1"/>
    </source>
</evidence>
<protein>
    <recommendedName>
        <fullName evidence="2">Ig-like domain-containing protein</fullName>
    </recommendedName>
</protein>
<keyword evidence="1" id="KW-1133">Transmembrane helix</keyword>
<dbReference type="InterPro" id="IPR036179">
    <property type="entry name" value="Ig-like_dom_sf"/>
</dbReference>
<dbReference type="Gene3D" id="2.60.40.10">
    <property type="entry name" value="Immunoglobulins"/>
    <property type="match status" value="1"/>
</dbReference>
<evidence type="ECO:0000313" key="4">
    <source>
        <dbReference type="Proteomes" id="UP001187415"/>
    </source>
</evidence>
<keyword evidence="4" id="KW-1185">Reference proteome</keyword>
<gene>
    <name evidence="3" type="ORF">Q5P01_002778</name>
</gene>
<evidence type="ECO:0000259" key="2">
    <source>
        <dbReference type="PROSITE" id="PS50835"/>
    </source>
</evidence>
<reference evidence="3" key="1">
    <citation type="submission" date="2023-07" db="EMBL/GenBank/DDBJ databases">
        <title>Chromosome-level Genome Assembly of Striped Snakehead (Channa striata).</title>
        <authorList>
            <person name="Liu H."/>
        </authorList>
    </citation>
    <scope>NUCLEOTIDE SEQUENCE</scope>
    <source>
        <strain evidence="3">Gz</strain>
        <tissue evidence="3">Muscle</tissue>
    </source>
</reference>
<evidence type="ECO:0000256" key="1">
    <source>
        <dbReference type="SAM" id="Phobius"/>
    </source>
</evidence>
<feature type="domain" description="Ig-like" evidence="2">
    <location>
        <begin position="52"/>
        <end position="178"/>
    </location>
</feature>
<feature type="transmembrane region" description="Helical" evidence="1">
    <location>
        <begin position="45"/>
        <end position="64"/>
    </location>
</feature>
<dbReference type="PROSITE" id="PS50835">
    <property type="entry name" value="IG_LIKE"/>
    <property type="match status" value="1"/>
</dbReference>
<accession>A0AA88NPU1</accession>
<dbReference type="InterPro" id="IPR007110">
    <property type="entry name" value="Ig-like_dom"/>
</dbReference>
<comment type="caution">
    <text evidence="3">The sequence shown here is derived from an EMBL/GenBank/DDBJ whole genome shotgun (WGS) entry which is preliminary data.</text>
</comment>
<keyword evidence="1" id="KW-0812">Transmembrane</keyword>
<dbReference type="EMBL" id="JAUPFM010000001">
    <property type="protein sequence ID" value="KAK2863245.1"/>
    <property type="molecule type" value="Genomic_DNA"/>
</dbReference>
<feature type="transmembrane region" description="Helical" evidence="1">
    <location>
        <begin position="212"/>
        <end position="238"/>
    </location>
</feature>
<sequence>MKELSQQKDGLLGHLQKNIQAISGKDSSKMTDGRFTNKHVTREKVIWILLFVILVCSVFGIFVVKWTRTLYRAEENNNITIKWDSQMKMDASVTSLICFLQSKPMKVLYQMTNGVEVTESQDEQFSGRVQLDRDALRGGQIRLHLSTIKSEDSGDYKCDLAADFNENKGRWESESTVHFVLNVLKNSHGDVRDISPTTAGPKQLPDESQQDLIWIIATVALASLTVAATLVFVAAIVVELRKSSGKKILENSI</sequence>
<dbReference type="SUPFAM" id="SSF48726">
    <property type="entry name" value="Immunoglobulin"/>
    <property type="match status" value="1"/>
</dbReference>
<keyword evidence="1" id="KW-0472">Membrane</keyword>
<name>A0AA88NPU1_CHASR</name>
<organism evidence="3 4">
    <name type="scientific">Channa striata</name>
    <name type="common">Snakehead murrel</name>
    <name type="synonym">Ophicephalus striatus</name>
    <dbReference type="NCBI Taxonomy" id="64152"/>
    <lineage>
        <taxon>Eukaryota</taxon>
        <taxon>Metazoa</taxon>
        <taxon>Chordata</taxon>
        <taxon>Craniata</taxon>
        <taxon>Vertebrata</taxon>
        <taxon>Euteleostomi</taxon>
        <taxon>Actinopterygii</taxon>
        <taxon>Neopterygii</taxon>
        <taxon>Teleostei</taxon>
        <taxon>Neoteleostei</taxon>
        <taxon>Acanthomorphata</taxon>
        <taxon>Anabantaria</taxon>
        <taxon>Anabantiformes</taxon>
        <taxon>Channoidei</taxon>
        <taxon>Channidae</taxon>
        <taxon>Channa</taxon>
    </lineage>
</organism>
<dbReference type="InterPro" id="IPR013783">
    <property type="entry name" value="Ig-like_fold"/>
</dbReference>
<dbReference type="AlphaFoldDB" id="A0AA88NPU1"/>
<dbReference type="Proteomes" id="UP001187415">
    <property type="component" value="Unassembled WGS sequence"/>
</dbReference>